<dbReference type="InterPro" id="IPR037185">
    <property type="entry name" value="EmrE-like"/>
</dbReference>
<reference evidence="10" key="1">
    <citation type="submission" date="2016-10" db="EMBL/GenBank/DDBJ databases">
        <authorList>
            <person name="Varghese N."/>
            <person name="Submissions S."/>
        </authorList>
    </citation>
    <scope>NUCLEOTIDE SEQUENCE [LARGE SCALE GENOMIC DNA]</scope>
    <source>
        <strain evidence="10">CGMCC 4.3147</strain>
    </source>
</reference>
<dbReference type="Pfam" id="PF00893">
    <property type="entry name" value="Multi_Drug_Res"/>
    <property type="match status" value="1"/>
</dbReference>
<evidence type="ECO:0000313" key="9">
    <source>
        <dbReference type="EMBL" id="SDK95347.1"/>
    </source>
</evidence>
<name>A0A1G9G403_9ACTN</name>
<sequence>MAWVFLVAAILSEVAASLSLKAAADGRKRWYAVVVVGYGLAFTGLTLALDAGLGIGVAYGIWVAAGVALTAMASRILFKEPLTKLMGLGIALVGAGVLLVELGAH</sequence>
<keyword evidence="4 7" id="KW-0812">Transmembrane</keyword>
<keyword evidence="3" id="KW-1003">Cell membrane</keyword>
<keyword evidence="2" id="KW-0813">Transport</keyword>
<dbReference type="RefSeq" id="WP_091047567.1">
    <property type="nucleotide sequence ID" value="NZ_FNGF01000002.1"/>
</dbReference>
<organism evidence="9 10">
    <name type="scientific">Glycomyces sambucus</name>
    <dbReference type="NCBI Taxonomy" id="380244"/>
    <lineage>
        <taxon>Bacteria</taxon>
        <taxon>Bacillati</taxon>
        <taxon>Actinomycetota</taxon>
        <taxon>Actinomycetes</taxon>
        <taxon>Glycomycetales</taxon>
        <taxon>Glycomycetaceae</taxon>
        <taxon>Glycomyces</taxon>
    </lineage>
</organism>
<keyword evidence="6 8" id="KW-0472">Membrane</keyword>
<feature type="transmembrane region" description="Helical" evidence="8">
    <location>
        <begin position="84"/>
        <end position="104"/>
    </location>
</feature>
<evidence type="ECO:0000256" key="3">
    <source>
        <dbReference type="ARBA" id="ARBA00022475"/>
    </source>
</evidence>
<evidence type="ECO:0000256" key="1">
    <source>
        <dbReference type="ARBA" id="ARBA00004651"/>
    </source>
</evidence>
<feature type="transmembrane region" description="Helical" evidence="8">
    <location>
        <begin position="56"/>
        <end position="78"/>
    </location>
</feature>
<dbReference type="EMBL" id="FNGF01000002">
    <property type="protein sequence ID" value="SDK95347.1"/>
    <property type="molecule type" value="Genomic_DNA"/>
</dbReference>
<dbReference type="Proteomes" id="UP000198662">
    <property type="component" value="Unassembled WGS sequence"/>
</dbReference>
<dbReference type="OrthoDB" id="3175079at2"/>
<dbReference type="GO" id="GO:0005886">
    <property type="term" value="C:plasma membrane"/>
    <property type="evidence" value="ECO:0007669"/>
    <property type="project" value="UniProtKB-SubCell"/>
</dbReference>
<evidence type="ECO:0000256" key="8">
    <source>
        <dbReference type="SAM" id="Phobius"/>
    </source>
</evidence>
<dbReference type="PANTHER" id="PTHR30561">
    <property type="entry name" value="SMR FAMILY PROTON-DEPENDENT DRUG EFFLUX TRANSPORTER SUGE"/>
    <property type="match status" value="1"/>
</dbReference>
<gene>
    <name evidence="9" type="ORF">SAMN05216298_2197</name>
</gene>
<keyword evidence="5 8" id="KW-1133">Transmembrane helix</keyword>
<comment type="subcellular location">
    <subcellularLocation>
        <location evidence="1 7">Cell membrane</location>
        <topology evidence="1 7">Multi-pass membrane protein</topology>
    </subcellularLocation>
</comment>
<proteinExistence type="inferred from homology"/>
<dbReference type="SUPFAM" id="SSF103481">
    <property type="entry name" value="Multidrug resistance efflux transporter EmrE"/>
    <property type="match status" value="1"/>
</dbReference>
<dbReference type="AlphaFoldDB" id="A0A1G9G403"/>
<comment type="similarity">
    <text evidence="7">Belongs to the drug/metabolite transporter (DMT) superfamily. Small multidrug resistance (SMR) (TC 2.A.7.1) family.</text>
</comment>
<dbReference type="Gene3D" id="1.10.3730.20">
    <property type="match status" value="1"/>
</dbReference>
<keyword evidence="10" id="KW-1185">Reference proteome</keyword>
<dbReference type="InterPro" id="IPR045324">
    <property type="entry name" value="Small_multidrug_res"/>
</dbReference>
<evidence type="ECO:0000256" key="2">
    <source>
        <dbReference type="ARBA" id="ARBA00022448"/>
    </source>
</evidence>
<dbReference type="PANTHER" id="PTHR30561:SF1">
    <property type="entry name" value="MULTIDRUG TRANSPORTER EMRE"/>
    <property type="match status" value="1"/>
</dbReference>
<evidence type="ECO:0000256" key="7">
    <source>
        <dbReference type="RuleBase" id="RU003942"/>
    </source>
</evidence>
<evidence type="ECO:0000313" key="10">
    <source>
        <dbReference type="Proteomes" id="UP000198662"/>
    </source>
</evidence>
<evidence type="ECO:0000256" key="5">
    <source>
        <dbReference type="ARBA" id="ARBA00022989"/>
    </source>
</evidence>
<evidence type="ECO:0000256" key="6">
    <source>
        <dbReference type="ARBA" id="ARBA00023136"/>
    </source>
</evidence>
<accession>A0A1G9G403</accession>
<dbReference type="GO" id="GO:0022857">
    <property type="term" value="F:transmembrane transporter activity"/>
    <property type="evidence" value="ECO:0007669"/>
    <property type="project" value="InterPro"/>
</dbReference>
<dbReference type="STRING" id="380244.SAMN05216298_2197"/>
<dbReference type="InterPro" id="IPR000390">
    <property type="entry name" value="Small_drug/metabolite_transptr"/>
</dbReference>
<protein>
    <submittedName>
        <fullName evidence="9">Small multidrug resistance pump</fullName>
    </submittedName>
</protein>
<evidence type="ECO:0000256" key="4">
    <source>
        <dbReference type="ARBA" id="ARBA00022692"/>
    </source>
</evidence>
<feature type="transmembrane region" description="Helical" evidence="8">
    <location>
        <begin position="29"/>
        <end position="49"/>
    </location>
</feature>